<proteinExistence type="inferred from homology"/>
<evidence type="ECO:0000256" key="4">
    <source>
        <dbReference type="ARBA" id="ARBA00022801"/>
    </source>
</evidence>
<dbReference type="PANTHER" id="PTHR13604:SF0">
    <property type="entry name" value="ABASIC SITE PROCESSING PROTEIN HMCES"/>
    <property type="match status" value="1"/>
</dbReference>
<sequence>MRFEDSPLFFAGLWEAATVSEVTIDSCTIITTESNTVMRSLHDRMPVILPPEVWDAWLTPTQQPDAILLSLLQLYSAEQLQLWPVSPAVERASNEGAQLIQPIHDQSS</sequence>
<dbReference type="InterPro" id="IPR003738">
    <property type="entry name" value="SRAP"/>
</dbReference>
<dbReference type="Proteomes" id="UP000601736">
    <property type="component" value="Unassembled WGS sequence"/>
</dbReference>
<dbReference type="PANTHER" id="PTHR13604">
    <property type="entry name" value="DC12-RELATED"/>
    <property type="match status" value="1"/>
</dbReference>
<keyword evidence="5" id="KW-0190">Covalent protein-DNA linkage</keyword>
<gene>
    <name evidence="9" type="ORF">NMYAN_20307</name>
</gene>
<keyword evidence="3" id="KW-0227">DNA damage</keyword>
<dbReference type="Pfam" id="PF02586">
    <property type="entry name" value="SRAP"/>
    <property type="match status" value="1"/>
</dbReference>
<organism evidence="9 10">
    <name type="scientific">Nitrosomonas nitrosa</name>
    <dbReference type="NCBI Taxonomy" id="52442"/>
    <lineage>
        <taxon>Bacteria</taxon>
        <taxon>Pseudomonadati</taxon>
        <taxon>Pseudomonadota</taxon>
        <taxon>Betaproteobacteria</taxon>
        <taxon>Nitrosomonadales</taxon>
        <taxon>Nitrosomonadaceae</taxon>
        <taxon>Nitrosomonas</taxon>
    </lineage>
</organism>
<dbReference type="GO" id="GO:0106300">
    <property type="term" value="P:protein-DNA covalent cross-linking repair"/>
    <property type="evidence" value="ECO:0007669"/>
    <property type="project" value="InterPro"/>
</dbReference>
<evidence type="ECO:0000256" key="8">
    <source>
        <dbReference type="RuleBase" id="RU364100"/>
    </source>
</evidence>
<dbReference type="EMBL" id="CAJNAP010000012">
    <property type="protein sequence ID" value="CAE6503056.1"/>
    <property type="molecule type" value="Genomic_DNA"/>
</dbReference>
<evidence type="ECO:0000256" key="6">
    <source>
        <dbReference type="ARBA" id="ARBA00023125"/>
    </source>
</evidence>
<comment type="caution">
    <text evidence="9">The sequence shown here is derived from an EMBL/GenBank/DDBJ whole genome shotgun (WGS) entry which is preliminary data.</text>
</comment>
<evidence type="ECO:0000256" key="1">
    <source>
        <dbReference type="ARBA" id="ARBA00008136"/>
    </source>
</evidence>
<protein>
    <recommendedName>
        <fullName evidence="8">Abasic site processing protein</fullName>
        <ecNumber evidence="8">3.4.-.-</ecNumber>
    </recommendedName>
</protein>
<dbReference type="InterPro" id="IPR036590">
    <property type="entry name" value="SRAP-like"/>
</dbReference>
<evidence type="ECO:0000256" key="7">
    <source>
        <dbReference type="ARBA" id="ARBA00023239"/>
    </source>
</evidence>
<evidence type="ECO:0000256" key="3">
    <source>
        <dbReference type="ARBA" id="ARBA00022763"/>
    </source>
</evidence>
<keyword evidence="7" id="KW-0456">Lyase</keyword>
<accession>A0A8H9D8X0</accession>
<dbReference type="GO" id="GO:0003697">
    <property type="term" value="F:single-stranded DNA binding"/>
    <property type="evidence" value="ECO:0007669"/>
    <property type="project" value="InterPro"/>
</dbReference>
<evidence type="ECO:0000256" key="5">
    <source>
        <dbReference type="ARBA" id="ARBA00023124"/>
    </source>
</evidence>
<keyword evidence="6" id="KW-0238">DNA-binding</keyword>
<reference evidence="9" key="1">
    <citation type="submission" date="2021-02" db="EMBL/GenBank/DDBJ databases">
        <authorList>
            <person name="Han P."/>
        </authorList>
    </citation>
    <scope>NUCLEOTIDE SEQUENCE</scope>
    <source>
        <strain evidence="9">Nitrosomonas nitrosa 18-3D</strain>
    </source>
</reference>
<keyword evidence="2 8" id="KW-0645">Protease</keyword>
<dbReference type="AlphaFoldDB" id="A0A8H9D8X0"/>
<keyword evidence="4 8" id="KW-0378">Hydrolase</keyword>
<name>A0A8H9D8X0_9PROT</name>
<dbReference type="SUPFAM" id="SSF143081">
    <property type="entry name" value="BB1717-like"/>
    <property type="match status" value="1"/>
</dbReference>
<dbReference type="EC" id="3.4.-.-" evidence="8"/>
<comment type="similarity">
    <text evidence="1 8">Belongs to the SOS response-associated peptidase family.</text>
</comment>
<dbReference type="GO" id="GO:0006508">
    <property type="term" value="P:proteolysis"/>
    <property type="evidence" value="ECO:0007669"/>
    <property type="project" value="UniProtKB-KW"/>
</dbReference>
<evidence type="ECO:0000313" key="9">
    <source>
        <dbReference type="EMBL" id="CAE6503056.1"/>
    </source>
</evidence>
<dbReference type="GO" id="GO:0008233">
    <property type="term" value="F:peptidase activity"/>
    <property type="evidence" value="ECO:0007669"/>
    <property type="project" value="UniProtKB-KW"/>
</dbReference>
<evidence type="ECO:0000313" key="10">
    <source>
        <dbReference type="Proteomes" id="UP000601736"/>
    </source>
</evidence>
<evidence type="ECO:0000256" key="2">
    <source>
        <dbReference type="ARBA" id="ARBA00022670"/>
    </source>
</evidence>
<dbReference type="GO" id="GO:0016829">
    <property type="term" value="F:lyase activity"/>
    <property type="evidence" value="ECO:0007669"/>
    <property type="project" value="UniProtKB-KW"/>
</dbReference>
<dbReference type="Gene3D" id="3.90.1680.10">
    <property type="entry name" value="SOS response associated peptidase-like"/>
    <property type="match status" value="1"/>
</dbReference>